<reference evidence="8 9" key="1">
    <citation type="journal article" date="2009" name="Genome Biol.">
        <title>Community-wide analysis of microbial genome sequence signatures.</title>
        <authorList>
            <person name="Dick G.J."/>
            <person name="Andersson A.F."/>
            <person name="Baker B.J."/>
            <person name="Simmons S.L."/>
            <person name="Thomas B.C."/>
            <person name="Yelton A.P."/>
            <person name="Banfield J.F."/>
        </authorList>
    </citation>
    <scope>NUCLEOTIDE SEQUENCE [LARGE SCALE GENOMIC DNA]</scope>
    <source>
        <strain evidence="8">ARMAN-2</strain>
    </source>
</reference>
<dbReference type="GO" id="GO:0016780">
    <property type="term" value="F:phosphotransferase activity, for other substituted phosphate groups"/>
    <property type="evidence" value="ECO:0007669"/>
    <property type="project" value="InterPro"/>
</dbReference>
<protein>
    <submittedName>
        <fullName evidence="8">Glycosyl transferase family 4</fullName>
    </submittedName>
</protein>
<keyword evidence="4 7" id="KW-0812">Transmembrane</keyword>
<dbReference type="GO" id="GO:0071555">
    <property type="term" value="P:cell wall organization"/>
    <property type="evidence" value="ECO:0007669"/>
    <property type="project" value="TreeGrafter"/>
</dbReference>
<dbReference type="EMBL" id="GG697240">
    <property type="protein sequence ID" value="EET90046.1"/>
    <property type="molecule type" value="Genomic_DNA"/>
</dbReference>
<keyword evidence="2" id="KW-1003">Cell membrane</keyword>
<gene>
    <name evidence="8" type="ORF">UNLARM2_0488</name>
</gene>
<feature type="transmembrane region" description="Helical" evidence="7">
    <location>
        <begin position="26"/>
        <end position="45"/>
    </location>
</feature>
<dbReference type="GO" id="GO:0044038">
    <property type="term" value="P:cell wall macromolecule biosynthetic process"/>
    <property type="evidence" value="ECO:0007669"/>
    <property type="project" value="TreeGrafter"/>
</dbReference>
<keyword evidence="9" id="KW-1185">Reference proteome</keyword>
<dbReference type="PANTHER" id="PTHR22926">
    <property type="entry name" value="PHOSPHO-N-ACETYLMURAMOYL-PENTAPEPTIDE-TRANSFERASE"/>
    <property type="match status" value="1"/>
</dbReference>
<feature type="transmembrane region" description="Helical" evidence="7">
    <location>
        <begin position="57"/>
        <end position="78"/>
    </location>
</feature>
<evidence type="ECO:0000256" key="5">
    <source>
        <dbReference type="ARBA" id="ARBA00022989"/>
    </source>
</evidence>
<accession>C7DHE4</accession>
<dbReference type="Pfam" id="PF00953">
    <property type="entry name" value="Glycos_transf_4"/>
    <property type="match status" value="1"/>
</dbReference>
<sequence>MCAREMVQATDMKDTKKGMKQWQKPVLTLLGAIPLMVINAGVPLVRVPFIGTINLGIVYPLIVIPLAVVFAANAFNLLGGFDGIATGTGLIASLALLLYSVAFGVGTSGYLGTMVAAVLSACLIVMFAFNVYPAKVIPGDSFTYGVGAALAGVMILGSMESFGLIIIFPWLVEFILHLRKKFKVRDLGILQKDMTFKAPYGKKIYSWTHLIMNLKRCREWEVSMYMWFIEIGFVALAFGLKFLNLL</sequence>
<proteinExistence type="predicted"/>
<evidence type="ECO:0000256" key="3">
    <source>
        <dbReference type="ARBA" id="ARBA00022679"/>
    </source>
</evidence>
<keyword evidence="6 7" id="KW-0472">Membrane</keyword>
<feature type="transmembrane region" description="Helical" evidence="7">
    <location>
        <begin position="110"/>
        <end position="132"/>
    </location>
</feature>
<comment type="subcellular location">
    <subcellularLocation>
        <location evidence="1">Cell membrane</location>
        <topology evidence="1">Multi-pass membrane protein</topology>
    </subcellularLocation>
</comment>
<feature type="transmembrane region" description="Helical" evidence="7">
    <location>
        <begin position="222"/>
        <end position="243"/>
    </location>
</feature>
<reference evidence="8 9" key="2">
    <citation type="journal article" date="2010" name="Proc. Natl. Acad. Sci. U.S.A.">
        <title>Enigmatic, ultrasmall, uncultivated Archaea.</title>
        <authorList>
            <person name="Baker B.J."/>
            <person name="Comolli L.R."/>
            <person name="Dick G.J."/>
            <person name="Hauser L.J."/>
            <person name="Hyatt D."/>
            <person name="Dill B.D."/>
            <person name="Land M.L."/>
            <person name="Verberkmoes N.C."/>
            <person name="Hettich R.L."/>
            <person name="Banfield J.F."/>
        </authorList>
    </citation>
    <scope>NUCLEOTIDE SEQUENCE [LARGE SCALE GENOMIC DNA]</scope>
    <source>
        <strain evidence="8">ARMAN-2</strain>
    </source>
</reference>
<dbReference type="InterPro" id="IPR000715">
    <property type="entry name" value="Glycosyl_transferase_4"/>
</dbReference>
<keyword evidence="3 8" id="KW-0808">Transferase</keyword>
<evidence type="ECO:0000256" key="4">
    <source>
        <dbReference type="ARBA" id="ARBA00022692"/>
    </source>
</evidence>
<dbReference type="AlphaFoldDB" id="C7DHE4"/>
<keyword evidence="5 7" id="KW-1133">Transmembrane helix</keyword>
<evidence type="ECO:0000256" key="7">
    <source>
        <dbReference type="SAM" id="Phobius"/>
    </source>
</evidence>
<evidence type="ECO:0000313" key="9">
    <source>
        <dbReference type="Proteomes" id="UP000332487"/>
    </source>
</evidence>
<dbReference type="Proteomes" id="UP000332487">
    <property type="component" value="Unassembled WGS sequence"/>
</dbReference>
<organism evidence="8 9">
    <name type="scientific">Candidatus Micrarchaeum acidiphilum ARMAN-2</name>
    <dbReference type="NCBI Taxonomy" id="425595"/>
    <lineage>
        <taxon>Archaea</taxon>
        <taxon>Candidatus Micrarchaeota</taxon>
        <taxon>Candidatus Micrarchaeia</taxon>
        <taxon>Candidatus Micrarchaeales</taxon>
        <taxon>Candidatus Micrarchaeaceae</taxon>
        <taxon>Candidatus Micrarchaeum</taxon>
    </lineage>
</organism>
<evidence type="ECO:0000256" key="6">
    <source>
        <dbReference type="ARBA" id="ARBA00023136"/>
    </source>
</evidence>
<feature type="transmembrane region" description="Helical" evidence="7">
    <location>
        <begin position="144"/>
        <end position="172"/>
    </location>
</feature>
<dbReference type="GO" id="GO:0005886">
    <property type="term" value="C:plasma membrane"/>
    <property type="evidence" value="ECO:0007669"/>
    <property type="project" value="UniProtKB-SubCell"/>
</dbReference>
<evidence type="ECO:0000256" key="2">
    <source>
        <dbReference type="ARBA" id="ARBA00022475"/>
    </source>
</evidence>
<dbReference type="PANTHER" id="PTHR22926:SF3">
    <property type="entry name" value="UNDECAPRENYL-PHOSPHATE ALPHA-N-ACETYLGLUCOSAMINYL 1-PHOSPHATE TRANSFERASE"/>
    <property type="match status" value="1"/>
</dbReference>
<name>C7DHE4_MICA2</name>
<evidence type="ECO:0000313" key="8">
    <source>
        <dbReference type="EMBL" id="EET90046.1"/>
    </source>
</evidence>
<feature type="transmembrane region" description="Helical" evidence="7">
    <location>
        <begin position="84"/>
        <end position="103"/>
    </location>
</feature>
<evidence type="ECO:0000256" key="1">
    <source>
        <dbReference type="ARBA" id="ARBA00004651"/>
    </source>
</evidence>